<dbReference type="RefSeq" id="WP_130094802.1">
    <property type="nucleotide sequence ID" value="NZ_SETE01000007.1"/>
</dbReference>
<dbReference type="Pfam" id="PF24981">
    <property type="entry name" value="Beta-prop_ATRN-LZTR1"/>
    <property type="match status" value="1"/>
</dbReference>
<dbReference type="Pfam" id="PF18962">
    <property type="entry name" value="Por_Secre_tail"/>
    <property type="match status" value="1"/>
</dbReference>
<dbReference type="EMBL" id="SETE01000007">
    <property type="protein sequence ID" value="RYM32113.1"/>
    <property type="molecule type" value="Genomic_DNA"/>
</dbReference>
<organism evidence="7 8">
    <name type="scientific">Brumimicrobium glaciale</name>
    <dbReference type="NCBI Taxonomy" id="200475"/>
    <lineage>
        <taxon>Bacteria</taxon>
        <taxon>Pseudomonadati</taxon>
        <taxon>Bacteroidota</taxon>
        <taxon>Flavobacteriia</taxon>
        <taxon>Flavobacteriales</taxon>
        <taxon>Crocinitomicaceae</taxon>
        <taxon>Brumimicrobium</taxon>
    </lineage>
</organism>
<dbReference type="PANTHER" id="PTHR45632">
    <property type="entry name" value="LD33804P"/>
    <property type="match status" value="1"/>
</dbReference>
<dbReference type="Gene3D" id="2.120.10.80">
    <property type="entry name" value="Kelch-type beta propeller"/>
    <property type="match status" value="2"/>
</dbReference>
<dbReference type="InterPro" id="IPR026444">
    <property type="entry name" value="Secre_tail"/>
</dbReference>
<feature type="domain" description="Secretion system C-terminal sorting" evidence="5">
    <location>
        <begin position="332"/>
        <end position="402"/>
    </location>
</feature>
<dbReference type="NCBIfam" id="TIGR04183">
    <property type="entry name" value="Por_Secre_tail"/>
    <property type="match status" value="1"/>
</dbReference>
<evidence type="ECO:0000313" key="8">
    <source>
        <dbReference type="Proteomes" id="UP000293952"/>
    </source>
</evidence>
<dbReference type="SMART" id="SM00612">
    <property type="entry name" value="Kelch"/>
    <property type="match status" value="3"/>
</dbReference>
<evidence type="ECO:0000256" key="3">
    <source>
        <dbReference type="ARBA" id="ARBA00022737"/>
    </source>
</evidence>
<evidence type="ECO:0000256" key="2">
    <source>
        <dbReference type="ARBA" id="ARBA00022729"/>
    </source>
</evidence>
<accession>A0A4Q4KG17</accession>
<evidence type="ECO:0000256" key="4">
    <source>
        <dbReference type="SAM" id="SignalP"/>
    </source>
</evidence>
<protein>
    <submittedName>
        <fullName evidence="7">T9SS C-terminal target domain-containing protein</fullName>
    </submittedName>
</protein>
<dbReference type="AlphaFoldDB" id="A0A4Q4KG17"/>
<sequence>MKLIIKTIKSLFILLSILIHSNVHSQSWIQIDDFPATARDDGASFVIGNTAYCGTGFKVGWVEAKDFQSLNMSTDTWSTIASLPSGEERQYASGFSSATDGFIFGGLKSGDYLDDIWMYNPVNDNWTEKTPLPDAGRRGAASFVIDDIAYIIGGNTISTEAISEVWAYNMSTDSWQQKSDFPFGALYRGSASAHNNRGYLTFGKDENNNFNNKLYEYDPVTDTWTLKSEFPLEGRVHSSLNTISDKLFISCGRDTNSNYFNDLWSFSLIDLTWEQLVSIPSVERRGGMSFNNGTNLYYTAGLDPINTRLKETWKCVRPLNIKNEIQKIELTLYPNPSADVINLELTDFISNQKYELSIVDSFGKEIMNKAIFENKSEIDISQLAKGIYFVRIQMKESSEVLKFMKH</sequence>
<dbReference type="OrthoDB" id="103335at2"/>
<keyword evidence="8" id="KW-1185">Reference proteome</keyword>
<evidence type="ECO:0000259" key="5">
    <source>
        <dbReference type="Pfam" id="PF18962"/>
    </source>
</evidence>
<evidence type="ECO:0000259" key="6">
    <source>
        <dbReference type="Pfam" id="PF24981"/>
    </source>
</evidence>
<keyword evidence="3" id="KW-0677">Repeat</keyword>
<feature type="domain" description="Attractin/MKLN-like beta-propeller" evidence="6">
    <location>
        <begin position="55"/>
        <end position="253"/>
    </location>
</feature>
<gene>
    <name evidence="7" type="ORF">ERX46_15640</name>
</gene>
<dbReference type="PANTHER" id="PTHR45632:SF24">
    <property type="entry name" value="GALACTOSE OXIDASE"/>
    <property type="match status" value="1"/>
</dbReference>
<feature type="signal peptide" evidence="4">
    <location>
        <begin position="1"/>
        <end position="25"/>
    </location>
</feature>
<dbReference type="InterPro" id="IPR056737">
    <property type="entry name" value="Beta-prop_ATRN-MKLN-like"/>
</dbReference>
<proteinExistence type="predicted"/>
<keyword evidence="2 4" id="KW-0732">Signal</keyword>
<name>A0A4Q4KG17_9FLAO</name>
<dbReference type="InterPro" id="IPR015915">
    <property type="entry name" value="Kelch-typ_b-propeller"/>
</dbReference>
<evidence type="ECO:0000256" key="1">
    <source>
        <dbReference type="ARBA" id="ARBA00022441"/>
    </source>
</evidence>
<dbReference type="SUPFAM" id="SSF117281">
    <property type="entry name" value="Kelch motif"/>
    <property type="match status" value="1"/>
</dbReference>
<evidence type="ECO:0000313" key="7">
    <source>
        <dbReference type="EMBL" id="RYM32113.1"/>
    </source>
</evidence>
<reference evidence="7 8" key="1">
    <citation type="submission" date="2019-02" db="EMBL/GenBank/DDBJ databases">
        <title>Genome sequence of the sea-ice species Brumimicrobium glaciale.</title>
        <authorList>
            <person name="Bowman J.P."/>
        </authorList>
    </citation>
    <scope>NUCLEOTIDE SEQUENCE [LARGE SCALE GENOMIC DNA]</scope>
    <source>
        <strain evidence="7 8">IC156</strain>
    </source>
</reference>
<feature type="chain" id="PRO_5020579088" evidence="4">
    <location>
        <begin position="26"/>
        <end position="406"/>
    </location>
</feature>
<dbReference type="InterPro" id="IPR006652">
    <property type="entry name" value="Kelch_1"/>
</dbReference>
<keyword evidence="1" id="KW-0880">Kelch repeat</keyword>
<comment type="caution">
    <text evidence="7">The sequence shown here is derived from an EMBL/GenBank/DDBJ whole genome shotgun (WGS) entry which is preliminary data.</text>
</comment>
<dbReference type="Proteomes" id="UP000293952">
    <property type="component" value="Unassembled WGS sequence"/>
</dbReference>